<dbReference type="Proteomes" id="UP001589647">
    <property type="component" value="Unassembled WGS sequence"/>
</dbReference>
<feature type="transmembrane region" description="Helical" evidence="2">
    <location>
        <begin position="31"/>
        <end position="59"/>
    </location>
</feature>
<proteinExistence type="predicted"/>
<keyword evidence="2" id="KW-1133">Transmembrane helix</keyword>
<keyword evidence="4" id="KW-1185">Reference proteome</keyword>
<feature type="transmembrane region" description="Helical" evidence="2">
    <location>
        <begin position="103"/>
        <end position="122"/>
    </location>
</feature>
<name>A0ABV5IAQ7_9ACTN</name>
<reference evidence="3 4" key="1">
    <citation type="submission" date="2024-09" db="EMBL/GenBank/DDBJ databases">
        <authorList>
            <person name="Sun Q."/>
            <person name="Mori K."/>
        </authorList>
    </citation>
    <scope>NUCLEOTIDE SEQUENCE [LARGE SCALE GENOMIC DNA]</scope>
    <source>
        <strain evidence="3 4">CCM 3426</strain>
    </source>
</reference>
<feature type="transmembrane region" description="Helical" evidence="2">
    <location>
        <begin position="65"/>
        <end position="82"/>
    </location>
</feature>
<evidence type="ECO:0000313" key="3">
    <source>
        <dbReference type="EMBL" id="MFB9201623.1"/>
    </source>
</evidence>
<keyword evidence="2" id="KW-0472">Membrane</keyword>
<keyword evidence="2" id="KW-0812">Transmembrane</keyword>
<evidence type="ECO:0000256" key="2">
    <source>
        <dbReference type="SAM" id="Phobius"/>
    </source>
</evidence>
<comment type="caution">
    <text evidence="3">The sequence shown here is derived from an EMBL/GenBank/DDBJ whole genome shotgun (WGS) entry which is preliminary data.</text>
</comment>
<protein>
    <submittedName>
        <fullName evidence="3">Uncharacterized protein</fullName>
    </submittedName>
</protein>
<feature type="transmembrane region" description="Helical" evidence="2">
    <location>
        <begin position="159"/>
        <end position="176"/>
    </location>
</feature>
<feature type="region of interest" description="Disordered" evidence="1">
    <location>
        <begin position="1"/>
        <end position="25"/>
    </location>
</feature>
<evidence type="ECO:0000313" key="4">
    <source>
        <dbReference type="Proteomes" id="UP001589647"/>
    </source>
</evidence>
<evidence type="ECO:0000256" key="1">
    <source>
        <dbReference type="SAM" id="MobiDB-lite"/>
    </source>
</evidence>
<dbReference type="RefSeq" id="WP_189649807.1">
    <property type="nucleotide sequence ID" value="NZ_BMRC01000011.1"/>
</dbReference>
<accession>A0ABV5IAQ7</accession>
<feature type="transmembrane region" description="Helical" evidence="2">
    <location>
        <begin position="134"/>
        <end position="152"/>
    </location>
</feature>
<sequence length="465" mass="49101">MRAATQNDSPDDHAVRPGGRPGKNAPKPLPVLAHLAAAWTVGSVLLPTAWLILLVTLFADGEGTFLVAAALCAAALLIYLIIVIRATRTVSVLGATRGGRLSWALLVLVVGTAGWALGWAATDVADLGVSRDTLLTFLLGGIPYALVAGLLVRGWRHRAVALGLTVALLAAGVAVLRQEAPDDLEARLRASSIHRETAYVVAVPGYRPDDNDYGGGLGGSGFSPANPASVPPDRYVTITAYDRLLTGEARCGQPTAQDAHLPTESCTAETGGLVYRQGPVEHGYQVKVGRRHVTVIGSTAVGHDLLRSAARGLRPATTRELGADQEQTGDYYAAKIPGYTPRLTAMPPGMVYTPSDHTGNGAQSVRITLYVSIADGDDLCFRTEECTPAGSGLTYVRTEDTHGYAVRRGTVNVRVLGGLRSDGKLLRQAALDARPATDGELRRVLPPPEPSTGLDRLRQWLRAIG</sequence>
<organism evidence="3 4">
    <name type="scientific">Nonomuraea spiralis</name>
    <dbReference type="NCBI Taxonomy" id="46182"/>
    <lineage>
        <taxon>Bacteria</taxon>
        <taxon>Bacillati</taxon>
        <taxon>Actinomycetota</taxon>
        <taxon>Actinomycetes</taxon>
        <taxon>Streptosporangiales</taxon>
        <taxon>Streptosporangiaceae</taxon>
        <taxon>Nonomuraea</taxon>
    </lineage>
</organism>
<dbReference type="EMBL" id="JBHMEI010000005">
    <property type="protein sequence ID" value="MFB9201623.1"/>
    <property type="molecule type" value="Genomic_DNA"/>
</dbReference>
<gene>
    <name evidence="3" type="ORF">ACFFV7_10495</name>
</gene>